<dbReference type="InterPro" id="IPR013762">
    <property type="entry name" value="Integrase-like_cat_sf"/>
</dbReference>
<dbReference type="GO" id="GO:0015074">
    <property type="term" value="P:DNA integration"/>
    <property type="evidence" value="ECO:0007669"/>
    <property type="project" value="InterPro"/>
</dbReference>
<dbReference type="PATRIC" id="fig|1141662.3.peg.1086"/>
<sequence length="206" mass="24602">MSFGKINLGEIRYILSVNNLPSHIRDPRKEPITIKNRFSLREILLDEKDYYYINELRNPLFINTDKSIVNDSQLLFITNRGSCRPITYDTVQKYYSKINSHYNSLYSDKDFHTLMPKITPHVGRHSWAYITLGYIYNKLFDEEVRLKKQYGINSRLNGLLDAASEQLRKIVVRIWRISFYSFLDQKQVILVFIKTLTMYYLLQLFH</sequence>
<gene>
    <name evidence="2" type="ORF">OOA_05351</name>
</gene>
<proteinExistence type="predicted"/>
<dbReference type="eggNOG" id="COG0582">
    <property type="taxonomic scope" value="Bacteria"/>
</dbReference>
<dbReference type="HOGENOM" id="CLU_1330969_0_0_6"/>
<reference evidence="2 3" key="1">
    <citation type="journal article" date="2012" name="BMC Genomics">
        <title>Comparative genomics of bacteria in the genus Providencia isolated from wild Drosophila melanogaster.</title>
        <authorList>
            <person name="Galac M.R."/>
            <person name="Lazzaro B.P."/>
        </authorList>
    </citation>
    <scope>NUCLEOTIDE SEQUENCE [LARGE SCALE GENOMIC DNA]</scope>
    <source>
        <strain evidence="2 3">DSM 19968</strain>
    </source>
</reference>
<dbReference type="Proteomes" id="UP000009336">
    <property type="component" value="Unassembled WGS sequence"/>
</dbReference>
<evidence type="ECO:0000313" key="2">
    <source>
        <dbReference type="EMBL" id="EKT63260.1"/>
    </source>
</evidence>
<keyword evidence="1" id="KW-0233">DNA recombination</keyword>
<dbReference type="GO" id="GO:0006310">
    <property type="term" value="P:DNA recombination"/>
    <property type="evidence" value="ECO:0007669"/>
    <property type="project" value="UniProtKB-KW"/>
</dbReference>
<protein>
    <submittedName>
        <fullName evidence="2">Phage integrase</fullName>
    </submittedName>
</protein>
<name>K8X489_9GAMM</name>
<accession>K8X489</accession>
<dbReference type="Gene3D" id="1.10.443.10">
    <property type="entry name" value="Intergrase catalytic core"/>
    <property type="match status" value="1"/>
</dbReference>
<evidence type="ECO:0000256" key="1">
    <source>
        <dbReference type="ARBA" id="ARBA00023172"/>
    </source>
</evidence>
<dbReference type="STRING" id="1141662.OOA_05351"/>
<dbReference type="SUPFAM" id="SSF56349">
    <property type="entry name" value="DNA breaking-rejoining enzymes"/>
    <property type="match status" value="1"/>
</dbReference>
<dbReference type="AlphaFoldDB" id="K8X489"/>
<evidence type="ECO:0000313" key="3">
    <source>
        <dbReference type="Proteomes" id="UP000009336"/>
    </source>
</evidence>
<organism evidence="2 3">
    <name type="scientific">Providencia burhodogranariea DSM 19968</name>
    <dbReference type="NCBI Taxonomy" id="1141662"/>
    <lineage>
        <taxon>Bacteria</taxon>
        <taxon>Pseudomonadati</taxon>
        <taxon>Pseudomonadota</taxon>
        <taxon>Gammaproteobacteria</taxon>
        <taxon>Enterobacterales</taxon>
        <taxon>Morganellaceae</taxon>
        <taxon>Providencia</taxon>
    </lineage>
</organism>
<dbReference type="GO" id="GO:0003677">
    <property type="term" value="F:DNA binding"/>
    <property type="evidence" value="ECO:0007669"/>
    <property type="project" value="InterPro"/>
</dbReference>
<keyword evidence="3" id="KW-1185">Reference proteome</keyword>
<dbReference type="EMBL" id="AKKL01000015">
    <property type="protein sequence ID" value="EKT63260.1"/>
    <property type="molecule type" value="Genomic_DNA"/>
</dbReference>
<dbReference type="InterPro" id="IPR011010">
    <property type="entry name" value="DNA_brk_join_enz"/>
</dbReference>
<comment type="caution">
    <text evidence="2">The sequence shown here is derived from an EMBL/GenBank/DDBJ whole genome shotgun (WGS) entry which is preliminary data.</text>
</comment>